<dbReference type="FunCoup" id="A0A6P8YBB1">
    <property type="interactions" value="872"/>
</dbReference>
<proteinExistence type="inferred from homology"/>
<dbReference type="PANTHER" id="PTHR46685:SF1">
    <property type="entry name" value="SMALL RIBOSOMAL SUBUNIT PROTEIN US15M"/>
    <property type="match status" value="1"/>
</dbReference>
<dbReference type="GO" id="GO:0005763">
    <property type="term" value="C:mitochondrial small ribosomal subunit"/>
    <property type="evidence" value="ECO:0007669"/>
    <property type="project" value="TreeGrafter"/>
</dbReference>
<dbReference type="SMART" id="SM01387">
    <property type="entry name" value="Ribosomal_S15"/>
    <property type="match status" value="1"/>
</dbReference>
<protein>
    <recommendedName>
        <fullName evidence="7">Small ribosomal subunit protein uS15m</fullName>
    </recommendedName>
    <alternativeName>
        <fullName evidence="8">28S ribosomal protein S15, mitochondrial</fullName>
    </alternativeName>
</protein>
<name>A0A6P8YBB1_THRPL</name>
<keyword evidence="9" id="KW-1185">Reference proteome</keyword>
<comment type="subcellular location">
    <subcellularLocation>
        <location evidence="1">Mitochondrion</location>
    </subcellularLocation>
</comment>
<dbReference type="GO" id="GO:0032543">
    <property type="term" value="P:mitochondrial translation"/>
    <property type="evidence" value="ECO:0007669"/>
    <property type="project" value="TreeGrafter"/>
</dbReference>
<keyword evidence="3" id="KW-0809">Transit peptide</keyword>
<dbReference type="OrthoDB" id="441444at2759"/>
<gene>
    <name evidence="10" type="primary">LOC117640745</name>
</gene>
<evidence type="ECO:0000256" key="7">
    <source>
        <dbReference type="ARBA" id="ARBA00035249"/>
    </source>
</evidence>
<keyword evidence="4 10" id="KW-0689">Ribosomal protein</keyword>
<comment type="similarity">
    <text evidence="2">Belongs to the universal ribosomal protein uS15 family.</text>
</comment>
<keyword evidence="5" id="KW-0496">Mitochondrion</keyword>
<dbReference type="AlphaFoldDB" id="A0A6P8YBB1"/>
<dbReference type="Proteomes" id="UP000515158">
    <property type="component" value="Unplaced"/>
</dbReference>
<dbReference type="Pfam" id="PF00312">
    <property type="entry name" value="Ribosomal_S15"/>
    <property type="match status" value="1"/>
</dbReference>
<dbReference type="GO" id="GO:0003723">
    <property type="term" value="F:RNA binding"/>
    <property type="evidence" value="ECO:0007669"/>
    <property type="project" value="TreeGrafter"/>
</dbReference>
<evidence type="ECO:0000256" key="8">
    <source>
        <dbReference type="ARBA" id="ARBA00035528"/>
    </source>
</evidence>
<sequence>MSMSLRRVQSLNILQNFQLSSRDVSRNLKRDFSLLSVSGTELGQSGLLSVTGHRSPFRTYYKHEVEVSKRIQWKRPERVPCILPEKSGDLSGLPEVDLNEPPPLFKDSTEFQTASETVKRIFGLKFQTSAERRQAKIDAMTKQVKRHKLDNKSVEVKIAKWTAIIRNLQEHTTKFPQDRNAKADLKEIIEFRKKRMKLLRTLDYRRFEWILETLDLLFKPAPSSHERVERKKSMRWLTAEYIEKVKEQKLNEYKEALNSQKIGFLKSKLSTMEAIVEEEKAFGVIPSFTEEDLNQVKETLRLKIEEEEKMHPSHQVEKEVY</sequence>
<dbReference type="GeneID" id="117640745"/>
<evidence type="ECO:0000313" key="10">
    <source>
        <dbReference type="RefSeq" id="XP_034233526.1"/>
    </source>
</evidence>
<reference evidence="10" key="1">
    <citation type="submission" date="2025-08" db="UniProtKB">
        <authorList>
            <consortium name="RefSeq"/>
        </authorList>
    </citation>
    <scope>IDENTIFICATION</scope>
    <source>
        <tissue evidence="10">Total insect</tissue>
    </source>
</reference>
<organism evidence="10">
    <name type="scientific">Thrips palmi</name>
    <name type="common">Melon thrips</name>
    <dbReference type="NCBI Taxonomy" id="161013"/>
    <lineage>
        <taxon>Eukaryota</taxon>
        <taxon>Metazoa</taxon>
        <taxon>Ecdysozoa</taxon>
        <taxon>Arthropoda</taxon>
        <taxon>Hexapoda</taxon>
        <taxon>Insecta</taxon>
        <taxon>Pterygota</taxon>
        <taxon>Neoptera</taxon>
        <taxon>Paraneoptera</taxon>
        <taxon>Thysanoptera</taxon>
        <taxon>Terebrantia</taxon>
        <taxon>Thripoidea</taxon>
        <taxon>Thripidae</taxon>
        <taxon>Thrips</taxon>
    </lineage>
</organism>
<evidence type="ECO:0000313" key="9">
    <source>
        <dbReference type="Proteomes" id="UP000515158"/>
    </source>
</evidence>
<dbReference type="CTD" id="37587"/>
<evidence type="ECO:0000256" key="3">
    <source>
        <dbReference type="ARBA" id="ARBA00022946"/>
    </source>
</evidence>
<dbReference type="InterPro" id="IPR052137">
    <property type="entry name" value="uS15_ribosomal"/>
</dbReference>
<evidence type="ECO:0000256" key="6">
    <source>
        <dbReference type="ARBA" id="ARBA00023274"/>
    </source>
</evidence>
<dbReference type="GO" id="GO:0003735">
    <property type="term" value="F:structural constituent of ribosome"/>
    <property type="evidence" value="ECO:0007669"/>
    <property type="project" value="InterPro"/>
</dbReference>
<accession>A0A6P8YBB1</accession>
<dbReference type="PANTHER" id="PTHR46685">
    <property type="entry name" value="28S RIBOSOMAL PROTEIN S15, MITOCHONDRIAL"/>
    <property type="match status" value="1"/>
</dbReference>
<dbReference type="InterPro" id="IPR009068">
    <property type="entry name" value="uS15_NS1_RNA-bd_sf"/>
</dbReference>
<dbReference type="Gene3D" id="1.10.287.10">
    <property type="entry name" value="S15/NS1, RNA-binding"/>
    <property type="match status" value="1"/>
</dbReference>
<dbReference type="RefSeq" id="XP_034233526.1">
    <property type="nucleotide sequence ID" value="XM_034377635.1"/>
</dbReference>
<evidence type="ECO:0000256" key="2">
    <source>
        <dbReference type="ARBA" id="ARBA00008434"/>
    </source>
</evidence>
<dbReference type="SUPFAM" id="SSF47060">
    <property type="entry name" value="S15/NS1 RNA-binding domain"/>
    <property type="match status" value="1"/>
</dbReference>
<keyword evidence="6" id="KW-0687">Ribonucleoprotein</keyword>
<evidence type="ECO:0000256" key="4">
    <source>
        <dbReference type="ARBA" id="ARBA00022980"/>
    </source>
</evidence>
<dbReference type="InParanoid" id="A0A6P8YBB1"/>
<dbReference type="InterPro" id="IPR000589">
    <property type="entry name" value="Ribosomal_uS15"/>
</dbReference>
<evidence type="ECO:0000256" key="5">
    <source>
        <dbReference type="ARBA" id="ARBA00023128"/>
    </source>
</evidence>
<dbReference type="KEGG" id="tpal:117640745"/>
<evidence type="ECO:0000256" key="1">
    <source>
        <dbReference type="ARBA" id="ARBA00004173"/>
    </source>
</evidence>